<reference evidence="6 7" key="1">
    <citation type="submission" date="2013-03" db="EMBL/GenBank/DDBJ databases">
        <title>The Genome Sequence of Exophiala aquamarina CBS 119918.</title>
        <authorList>
            <consortium name="The Broad Institute Genomics Platform"/>
            <person name="Cuomo C."/>
            <person name="de Hoog S."/>
            <person name="Gorbushina A."/>
            <person name="Walker B."/>
            <person name="Young S.K."/>
            <person name="Zeng Q."/>
            <person name="Gargeya S."/>
            <person name="Fitzgerald M."/>
            <person name="Haas B."/>
            <person name="Abouelleil A."/>
            <person name="Allen A.W."/>
            <person name="Alvarado L."/>
            <person name="Arachchi H.M."/>
            <person name="Berlin A.M."/>
            <person name="Chapman S.B."/>
            <person name="Gainer-Dewar J."/>
            <person name="Goldberg J."/>
            <person name="Griggs A."/>
            <person name="Gujja S."/>
            <person name="Hansen M."/>
            <person name="Howarth C."/>
            <person name="Imamovic A."/>
            <person name="Ireland A."/>
            <person name="Larimer J."/>
            <person name="McCowan C."/>
            <person name="Murphy C."/>
            <person name="Pearson M."/>
            <person name="Poon T.W."/>
            <person name="Priest M."/>
            <person name="Roberts A."/>
            <person name="Saif S."/>
            <person name="Shea T."/>
            <person name="Sisk P."/>
            <person name="Sykes S."/>
            <person name="Wortman J."/>
            <person name="Nusbaum C."/>
            <person name="Birren B."/>
        </authorList>
    </citation>
    <scope>NUCLEOTIDE SEQUENCE [LARGE SCALE GENOMIC DNA]</scope>
    <source>
        <strain evidence="6 7">CBS 119918</strain>
    </source>
</reference>
<dbReference type="Proteomes" id="UP000027920">
    <property type="component" value="Unassembled WGS sequence"/>
</dbReference>
<dbReference type="InterPro" id="IPR011701">
    <property type="entry name" value="MFS"/>
</dbReference>
<evidence type="ECO:0000313" key="7">
    <source>
        <dbReference type="Proteomes" id="UP000027920"/>
    </source>
</evidence>
<dbReference type="SUPFAM" id="SSF103473">
    <property type="entry name" value="MFS general substrate transporter"/>
    <property type="match status" value="1"/>
</dbReference>
<dbReference type="HOGENOM" id="CLU_008455_11_4_1"/>
<evidence type="ECO:0000256" key="1">
    <source>
        <dbReference type="ARBA" id="ARBA00004141"/>
    </source>
</evidence>
<dbReference type="GO" id="GO:0022857">
    <property type="term" value="F:transmembrane transporter activity"/>
    <property type="evidence" value="ECO:0007669"/>
    <property type="project" value="InterPro"/>
</dbReference>
<evidence type="ECO:0000256" key="2">
    <source>
        <dbReference type="ARBA" id="ARBA00022692"/>
    </source>
</evidence>
<feature type="transmembrane region" description="Helical" evidence="5">
    <location>
        <begin position="193"/>
        <end position="213"/>
    </location>
</feature>
<feature type="transmembrane region" description="Helical" evidence="5">
    <location>
        <begin position="308"/>
        <end position="327"/>
    </location>
</feature>
<dbReference type="AlphaFoldDB" id="A0A072P7Q5"/>
<evidence type="ECO:0008006" key="8">
    <source>
        <dbReference type="Google" id="ProtNLM"/>
    </source>
</evidence>
<feature type="transmembrane region" description="Helical" evidence="5">
    <location>
        <begin position="374"/>
        <end position="402"/>
    </location>
</feature>
<keyword evidence="4 5" id="KW-0472">Membrane</keyword>
<evidence type="ECO:0000313" key="6">
    <source>
        <dbReference type="EMBL" id="KEF55876.1"/>
    </source>
</evidence>
<feature type="transmembrane region" description="Helical" evidence="5">
    <location>
        <begin position="49"/>
        <end position="75"/>
    </location>
</feature>
<comment type="caution">
    <text evidence="6">The sequence shown here is derived from an EMBL/GenBank/DDBJ whole genome shotgun (WGS) entry which is preliminary data.</text>
</comment>
<dbReference type="EMBL" id="AMGV01000006">
    <property type="protein sequence ID" value="KEF55876.1"/>
    <property type="molecule type" value="Genomic_DNA"/>
</dbReference>
<evidence type="ECO:0000256" key="5">
    <source>
        <dbReference type="SAM" id="Phobius"/>
    </source>
</evidence>
<dbReference type="Gene3D" id="1.20.1250.20">
    <property type="entry name" value="MFS general substrate transporter like domains"/>
    <property type="match status" value="1"/>
</dbReference>
<dbReference type="GO" id="GO:0005886">
    <property type="term" value="C:plasma membrane"/>
    <property type="evidence" value="ECO:0007669"/>
    <property type="project" value="TreeGrafter"/>
</dbReference>
<feature type="transmembrane region" description="Helical" evidence="5">
    <location>
        <begin position="348"/>
        <end position="368"/>
    </location>
</feature>
<dbReference type="VEuPathDB" id="FungiDB:A1O9_07456"/>
<protein>
    <recommendedName>
        <fullName evidence="8">Major facilitator superfamily (MFS) profile domain-containing protein</fullName>
    </recommendedName>
</protein>
<dbReference type="OrthoDB" id="9986881at2759"/>
<evidence type="ECO:0000256" key="4">
    <source>
        <dbReference type="ARBA" id="ARBA00023136"/>
    </source>
</evidence>
<evidence type="ECO:0000256" key="3">
    <source>
        <dbReference type="ARBA" id="ARBA00022989"/>
    </source>
</evidence>
<dbReference type="PANTHER" id="PTHR23502:SF142">
    <property type="entry name" value="ORF"/>
    <property type="match status" value="1"/>
</dbReference>
<dbReference type="InterPro" id="IPR036259">
    <property type="entry name" value="MFS_trans_sf"/>
</dbReference>
<feature type="transmembrane region" description="Helical" evidence="5">
    <location>
        <begin position="87"/>
        <end position="109"/>
    </location>
</feature>
<dbReference type="RefSeq" id="XP_013258466.1">
    <property type="nucleotide sequence ID" value="XM_013403012.1"/>
</dbReference>
<sequence>MERQKKLEEAAAVAGISPDAISLRSISKQYDEFTAEDSLNPRQWPLSKRVWICALTAFSMMVVTFASAIFATIIPSLVRIHGVDREVVTLGVSLYVLGFAIGPVVRASFSELKGRYPPFILSMVGFVVFSFGTAIPKNLTSILVCRWFWGFFGAGPLTLAGPLNADMFVGKSLGTSMPTGGFIVENHDLGWEWTQYTCGILGAAALIPLIFVLQETYAPVILSKKASRMLQETGNDSITSQHTEISLSLRIILIDYTALPLKMLVSDPIVLLMSLFDSFVCGLLYLFLVGYPVVFQKIHGMKPGDGGLPYLGLIVGDVFAVLAILLTQPWIMNKAKQNRGVMMPEWQLPVAVPGAVAFSAGLFWYGWTGYRRDIHWIVPTLSGVLTGFGLLATFIPSISYLVQARSER</sequence>
<keyword evidence="3 5" id="KW-1133">Transmembrane helix</keyword>
<dbReference type="GeneID" id="25282370"/>
<dbReference type="PANTHER" id="PTHR23502">
    <property type="entry name" value="MAJOR FACILITATOR SUPERFAMILY"/>
    <property type="match status" value="1"/>
</dbReference>
<feature type="transmembrane region" description="Helical" evidence="5">
    <location>
        <begin position="269"/>
        <end position="288"/>
    </location>
</feature>
<comment type="subcellular location">
    <subcellularLocation>
        <location evidence="1">Membrane</location>
        <topology evidence="1">Multi-pass membrane protein</topology>
    </subcellularLocation>
</comment>
<proteinExistence type="predicted"/>
<gene>
    <name evidence="6" type="ORF">A1O9_07456</name>
</gene>
<keyword evidence="7" id="KW-1185">Reference proteome</keyword>
<keyword evidence="2 5" id="KW-0812">Transmembrane</keyword>
<dbReference type="Pfam" id="PF07690">
    <property type="entry name" value="MFS_1"/>
    <property type="match status" value="1"/>
</dbReference>
<organism evidence="6 7">
    <name type="scientific">Exophiala aquamarina CBS 119918</name>
    <dbReference type="NCBI Taxonomy" id="1182545"/>
    <lineage>
        <taxon>Eukaryota</taxon>
        <taxon>Fungi</taxon>
        <taxon>Dikarya</taxon>
        <taxon>Ascomycota</taxon>
        <taxon>Pezizomycotina</taxon>
        <taxon>Eurotiomycetes</taxon>
        <taxon>Chaetothyriomycetidae</taxon>
        <taxon>Chaetothyriales</taxon>
        <taxon>Herpotrichiellaceae</taxon>
        <taxon>Exophiala</taxon>
    </lineage>
</organism>
<name>A0A072P7Q5_9EURO</name>
<feature type="transmembrane region" description="Helical" evidence="5">
    <location>
        <begin position="115"/>
        <end position="135"/>
    </location>
</feature>
<accession>A0A072P7Q5</accession>